<dbReference type="GeneID" id="28858048"/>
<evidence type="ECO:0000256" key="1">
    <source>
        <dbReference type="SAM" id="MobiDB-lite"/>
    </source>
</evidence>
<dbReference type="KEGG" id="pchm:VFPPC_17925"/>
<dbReference type="AlphaFoldDB" id="A0A219AQJ3"/>
<keyword evidence="3" id="KW-1185">Reference proteome</keyword>
<dbReference type="RefSeq" id="XP_022285350.1">
    <property type="nucleotide sequence ID" value="XM_022429596.1"/>
</dbReference>
<gene>
    <name evidence="2" type="ORF">VFPPC_17925</name>
</gene>
<dbReference type="Proteomes" id="UP000078397">
    <property type="component" value="Unassembled WGS sequence"/>
</dbReference>
<proteinExistence type="predicted"/>
<evidence type="ECO:0000313" key="2">
    <source>
        <dbReference type="EMBL" id="OWT42882.1"/>
    </source>
</evidence>
<protein>
    <submittedName>
        <fullName evidence="2">Uncharacterized protein</fullName>
    </submittedName>
</protein>
<dbReference type="EMBL" id="LSBJ02000005">
    <property type="protein sequence ID" value="OWT42882.1"/>
    <property type="molecule type" value="Genomic_DNA"/>
</dbReference>
<organism evidence="2 3">
    <name type="scientific">Pochonia chlamydosporia 170</name>
    <dbReference type="NCBI Taxonomy" id="1380566"/>
    <lineage>
        <taxon>Eukaryota</taxon>
        <taxon>Fungi</taxon>
        <taxon>Dikarya</taxon>
        <taxon>Ascomycota</taxon>
        <taxon>Pezizomycotina</taxon>
        <taxon>Sordariomycetes</taxon>
        <taxon>Hypocreomycetidae</taxon>
        <taxon>Hypocreales</taxon>
        <taxon>Clavicipitaceae</taxon>
        <taxon>Pochonia</taxon>
    </lineage>
</organism>
<evidence type="ECO:0000313" key="3">
    <source>
        <dbReference type="Proteomes" id="UP000078397"/>
    </source>
</evidence>
<sequence length="116" mass="11963">MENLACGCRDEKKPHYQSLDEVLSSQVQPAETEAILAGASFRMRGNKAHGALIDTQARPGDSTSPPPPPTTQPRLTATANAAAIACAPSPPSAGDDSLYQIPASVVILSRPGSPAT</sequence>
<feature type="region of interest" description="Disordered" evidence="1">
    <location>
        <begin position="49"/>
        <end position="75"/>
    </location>
</feature>
<accession>A0A219AQJ3</accession>
<reference evidence="2 3" key="1">
    <citation type="journal article" date="2016" name="PLoS Pathog.">
        <title>Biosynthesis of antibiotic leucinostatins in bio-control fungus Purpureocillium lilacinum and their inhibition on phytophthora revealed by genome mining.</title>
        <authorList>
            <person name="Wang G."/>
            <person name="Liu Z."/>
            <person name="Lin R."/>
            <person name="Li E."/>
            <person name="Mao Z."/>
            <person name="Ling J."/>
            <person name="Yang Y."/>
            <person name="Yin W.B."/>
            <person name="Xie B."/>
        </authorList>
    </citation>
    <scope>NUCLEOTIDE SEQUENCE [LARGE SCALE GENOMIC DNA]</scope>
    <source>
        <strain evidence="2">170</strain>
    </source>
</reference>
<name>A0A219AQJ3_METCM</name>
<comment type="caution">
    <text evidence="2">The sequence shown here is derived from an EMBL/GenBank/DDBJ whole genome shotgun (WGS) entry which is preliminary data.</text>
</comment>